<evidence type="ECO:0000256" key="1">
    <source>
        <dbReference type="SAM" id="MobiDB-lite"/>
    </source>
</evidence>
<accession>A0A4T0WWB5</accession>
<sequence length="35" mass="3243">MGLGTESSSLAATRVACQPGGSDAPSGLSIPGLGP</sequence>
<dbReference type="Proteomes" id="UP000307173">
    <property type="component" value="Unassembled WGS sequence"/>
</dbReference>
<feature type="compositionally biased region" description="Polar residues" evidence="1">
    <location>
        <begin position="1"/>
        <end position="11"/>
    </location>
</feature>
<feature type="non-terminal residue" evidence="2">
    <location>
        <position position="35"/>
    </location>
</feature>
<name>A0A4T0WWB5_9ASCO</name>
<comment type="caution">
    <text evidence="2">The sequence shown here is derived from an EMBL/GenBank/DDBJ whole genome shotgun (WGS) entry which is preliminary data.</text>
</comment>
<proteinExistence type="predicted"/>
<evidence type="ECO:0000313" key="3">
    <source>
        <dbReference type="Proteomes" id="UP000307173"/>
    </source>
</evidence>
<feature type="region of interest" description="Disordered" evidence="1">
    <location>
        <begin position="1"/>
        <end position="35"/>
    </location>
</feature>
<keyword evidence="3" id="KW-1185">Reference proteome</keyword>
<evidence type="ECO:0000313" key="2">
    <source>
        <dbReference type="EMBL" id="TID15382.1"/>
    </source>
</evidence>
<reference evidence="2 3" key="1">
    <citation type="journal article" date="2019" name="Front. Genet.">
        <title>Whole-Genome Sequencing of the Opportunistic Yeast Pathogen Candida inconspicua Uncovers Its Hybrid Origin.</title>
        <authorList>
            <person name="Mixao V."/>
            <person name="Hansen A.P."/>
            <person name="Saus E."/>
            <person name="Boekhout T."/>
            <person name="Lass-Florl C."/>
            <person name="Gabaldon T."/>
        </authorList>
    </citation>
    <scope>NUCLEOTIDE SEQUENCE [LARGE SCALE GENOMIC DNA]</scope>
    <source>
        <strain evidence="2 3">CBS 180</strain>
    </source>
</reference>
<protein>
    <submittedName>
        <fullName evidence="2">Uncharacterized protein</fullName>
    </submittedName>
</protein>
<gene>
    <name evidence="2" type="ORF">CANINC_004434</name>
</gene>
<dbReference type="EMBL" id="SELW01000656">
    <property type="protein sequence ID" value="TID15382.1"/>
    <property type="molecule type" value="Genomic_DNA"/>
</dbReference>
<organism evidence="2 3">
    <name type="scientific">Pichia inconspicua</name>
    <dbReference type="NCBI Taxonomy" id="52247"/>
    <lineage>
        <taxon>Eukaryota</taxon>
        <taxon>Fungi</taxon>
        <taxon>Dikarya</taxon>
        <taxon>Ascomycota</taxon>
        <taxon>Saccharomycotina</taxon>
        <taxon>Pichiomycetes</taxon>
        <taxon>Pichiales</taxon>
        <taxon>Pichiaceae</taxon>
        <taxon>Pichia</taxon>
    </lineage>
</organism>
<dbReference type="AlphaFoldDB" id="A0A4T0WWB5"/>